<evidence type="ECO:0000256" key="2">
    <source>
        <dbReference type="SAM" id="Phobius"/>
    </source>
</evidence>
<keyword evidence="2" id="KW-0812">Transmembrane</keyword>
<accession>I3W0Z5</accession>
<geneLocation type="plasmid" evidence="4">
    <name>pJ340-69</name>
</geneLocation>
<keyword evidence="2" id="KW-1133">Transmembrane helix</keyword>
<dbReference type="Pfam" id="PF26526">
    <property type="entry name" value="DUF8175"/>
    <property type="match status" value="1"/>
</dbReference>
<dbReference type="AlphaFoldDB" id="I3W0Z5"/>
<feature type="transmembrane region" description="Helical" evidence="2">
    <location>
        <begin position="15"/>
        <end position="35"/>
    </location>
</feature>
<evidence type="ECO:0000313" key="4">
    <source>
        <dbReference type="EMBL" id="AFK89272.1"/>
    </source>
</evidence>
<protein>
    <recommendedName>
        <fullName evidence="3">DUF8175 domain-containing protein</fullName>
    </recommendedName>
</protein>
<evidence type="ECO:0000256" key="1">
    <source>
        <dbReference type="SAM" id="MobiDB-lite"/>
    </source>
</evidence>
<feature type="domain" description="DUF8175" evidence="3">
    <location>
        <begin position="39"/>
        <end position="219"/>
    </location>
</feature>
<feature type="region of interest" description="Disordered" evidence="1">
    <location>
        <begin position="42"/>
        <end position="67"/>
    </location>
</feature>
<reference evidence="4" key="1">
    <citation type="submission" date="2012-01" db="EMBL/GenBank/DDBJ databases">
        <authorList>
            <person name="Summers A.O."/>
            <person name="Wireman J."/>
            <person name="Sale K."/>
        </authorList>
    </citation>
    <scope>NUCLEOTIDE SEQUENCE</scope>
    <source>
        <strain evidence="4">J3-40</strain>
        <plasmid evidence="4">pJ340-69</plasmid>
    </source>
</reference>
<proteinExistence type="predicted"/>
<evidence type="ECO:0000259" key="3">
    <source>
        <dbReference type="Pfam" id="PF26526"/>
    </source>
</evidence>
<dbReference type="EMBL" id="JQ418528">
    <property type="protein sequence ID" value="AFK89272.1"/>
    <property type="molecule type" value="Genomic_DNA"/>
</dbReference>
<dbReference type="RefSeq" id="WP_015061896.1">
    <property type="nucleotide sequence ID" value="NC_019330.1"/>
</dbReference>
<keyword evidence="2" id="KW-0472">Membrane</keyword>
<dbReference type="InterPro" id="IPR058488">
    <property type="entry name" value="DUF8175"/>
</dbReference>
<name>I3W0Z5_9MICC</name>
<keyword evidence="4" id="KW-0614">Plasmid</keyword>
<sequence>MSQLQKPQTLRGKTAWWAAVAVVFIVAVLAFLILVKPAPPNAPQAGETPAAQPSEGCNVPEGDTSSKPAMPEDLRWEAKDGWTWPVSDTYGPTQTKNGFGVCFARSPLGAALTAVSMNAAGNLINAREAGEIYAIPSIGRDVLLKDTPDQAGRTTPVTYSGFIVDSFSEDEAAITLVSATAASPSGYAGLPLTFKWVDGDWKLKILDDGSTFVGQPPVPVKGGFVEWSASNGL</sequence>
<organism evidence="4">
    <name type="scientific">Arthrobacter sp. J3.40</name>
    <dbReference type="NCBI Taxonomy" id="347209"/>
    <lineage>
        <taxon>Bacteria</taxon>
        <taxon>Bacillati</taxon>
        <taxon>Actinomycetota</taxon>
        <taxon>Actinomycetes</taxon>
        <taxon>Micrococcales</taxon>
        <taxon>Micrococcaceae</taxon>
        <taxon>Arthrobacter</taxon>
    </lineage>
</organism>